<dbReference type="Proteomes" id="UP000821845">
    <property type="component" value="Chromosome 7"/>
</dbReference>
<comment type="caution">
    <text evidence="1">The sequence shown here is derived from an EMBL/GenBank/DDBJ whole genome shotgun (WGS) entry which is preliminary data.</text>
</comment>
<dbReference type="EMBL" id="CM023487">
    <property type="protein sequence ID" value="KAH6926205.1"/>
    <property type="molecule type" value="Genomic_DNA"/>
</dbReference>
<protein>
    <submittedName>
        <fullName evidence="1">Uncharacterized protein</fullName>
    </submittedName>
</protein>
<sequence length="314" mass="36491">MPNVKTIKGIKVPRFFPDDAVLSALAYQPHPGDIYVTTYPKCGTTWVQYIIYGIFHNGHPPADMVEFLKESPFLELFGADALDVIPRPRTIKTHLPINGRQFSACSKYIYVARNPYDVCISRYYQTRTYTINEKDVADFDRYLRDFTAGQVSYGDYLDDSLLPWYSRRNEPNVLFLTYEDLHDTTELQVKRIAEFLGEEYGERVRKDPAMLQRVVNMTSKERMRPLFRTYLADFLKFMVRERVRRNAPVSPELLDVVEFLSDCQGPRHEFVRNGAAGGYETVLAKDQKEVIKDWFLSKASGTGVIDLWPDIKWH</sequence>
<keyword evidence="2" id="KW-1185">Reference proteome</keyword>
<evidence type="ECO:0000313" key="2">
    <source>
        <dbReference type="Proteomes" id="UP000821845"/>
    </source>
</evidence>
<name>A0ACB7RUY4_HYAAI</name>
<gene>
    <name evidence="1" type="ORF">HPB50_015817</name>
</gene>
<proteinExistence type="predicted"/>
<accession>A0ACB7RUY4</accession>
<evidence type="ECO:0000313" key="1">
    <source>
        <dbReference type="EMBL" id="KAH6926205.1"/>
    </source>
</evidence>
<organism evidence="1 2">
    <name type="scientific">Hyalomma asiaticum</name>
    <name type="common">Tick</name>
    <dbReference type="NCBI Taxonomy" id="266040"/>
    <lineage>
        <taxon>Eukaryota</taxon>
        <taxon>Metazoa</taxon>
        <taxon>Ecdysozoa</taxon>
        <taxon>Arthropoda</taxon>
        <taxon>Chelicerata</taxon>
        <taxon>Arachnida</taxon>
        <taxon>Acari</taxon>
        <taxon>Parasitiformes</taxon>
        <taxon>Ixodida</taxon>
        <taxon>Ixodoidea</taxon>
        <taxon>Ixodidae</taxon>
        <taxon>Hyalomminae</taxon>
        <taxon>Hyalomma</taxon>
    </lineage>
</organism>
<reference evidence="1" key="1">
    <citation type="submission" date="2020-05" db="EMBL/GenBank/DDBJ databases">
        <title>Large-scale comparative analyses of tick genomes elucidate their genetic diversity and vector capacities.</title>
        <authorList>
            <person name="Jia N."/>
            <person name="Wang J."/>
            <person name="Shi W."/>
            <person name="Du L."/>
            <person name="Sun Y."/>
            <person name="Zhan W."/>
            <person name="Jiang J."/>
            <person name="Wang Q."/>
            <person name="Zhang B."/>
            <person name="Ji P."/>
            <person name="Sakyi L.B."/>
            <person name="Cui X."/>
            <person name="Yuan T."/>
            <person name="Jiang B."/>
            <person name="Yang W."/>
            <person name="Lam T.T.-Y."/>
            <person name="Chang Q."/>
            <person name="Ding S."/>
            <person name="Wang X."/>
            <person name="Zhu J."/>
            <person name="Ruan X."/>
            <person name="Zhao L."/>
            <person name="Wei J."/>
            <person name="Que T."/>
            <person name="Du C."/>
            <person name="Cheng J."/>
            <person name="Dai P."/>
            <person name="Han X."/>
            <person name="Huang E."/>
            <person name="Gao Y."/>
            <person name="Liu J."/>
            <person name="Shao H."/>
            <person name="Ye R."/>
            <person name="Li L."/>
            <person name="Wei W."/>
            <person name="Wang X."/>
            <person name="Wang C."/>
            <person name="Yang T."/>
            <person name="Huo Q."/>
            <person name="Li W."/>
            <person name="Guo W."/>
            <person name="Chen H."/>
            <person name="Zhou L."/>
            <person name="Ni X."/>
            <person name="Tian J."/>
            <person name="Zhou Y."/>
            <person name="Sheng Y."/>
            <person name="Liu T."/>
            <person name="Pan Y."/>
            <person name="Xia L."/>
            <person name="Li J."/>
            <person name="Zhao F."/>
            <person name="Cao W."/>
        </authorList>
    </citation>
    <scope>NUCLEOTIDE SEQUENCE</scope>
    <source>
        <strain evidence="1">Hyas-2018</strain>
    </source>
</reference>